<evidence type="ECO:0000256" key="3">
    <source>
        <dbReference type="ARBA" id="ARBA00022630"/>
    </source>
</evidence>
<keyword evidence="6" id="KW-1133">Transmembrane helix</keyword>
<evidence type="ECO:0000313" key="7">
    <source>
        <dbReference type="EMBL" id="EYE91564.1"/>
    </source>
</evidence>
<evidence type="ECO:0000256" key="2">
    <source>
        <dbReference type="ARBA" id="ARBA00010139"/>
    </source>
</evidence>
<keyword evidence="6" id="KW-0812">Transmembrane</keyword>
<keyword evidence="5" id="KW-0560">Oxidoreductase</keyword>
<evidence type="ECO:0000256" key="4">
    <source>
        <dbReference type="ARBA" id="ARBA00022827"/>
    </source>
</evidence>
<evidence type="ECO:0000256" key="5">
    <source>
        <dbReference type="ARBA" id="ARBA00023002"/>
    </source>
</evidence>
<gene>
    <name evidence="7" type="ORF">EURHEDRAFT_405885</name>
</gene>
<proteinExistence type="inferred from homology"/>
<dbReference type="InterPro" id="IPR020946">
    <property type="entry name" value="Flavin_mOase-like"/>
</dbReference>
<feature type="transmembrane region" description="Helical" evidence="6">
    <location>
        <begin position="506"/>
        <end position="525"/>
    </location>
</feature>
<dbReference type="GeneID" id="63695545"/>
<dbReference type="PANTHER" id="PTHR42877:SF5">
    <property type="entry name" value="L-ORNITHINE N(5)-MONOOXYGENASE-RELATED"/>
    <property type="match status" value="1"/>
</dbReference>
<comment type="similarity">
    <text evidence="2">Belongs to the FAD-binding monooxygenase family.</text>
</comment>
<dbReference type="InterPro" id="IPR036188">
    <property type="entry name" value="FAD/NAD-bd_sf"/>
</dbReference>
<dbReference type="SUPFAM" id="SSF51905">
    <property type="entry name" value="FAD/NAD(P)-binding domain"/>
    <property type="match status" value="2"/>
</dbReference>
<dbReference type="Pfam" id="PF00743">
    <property type="entry name" value="FMO-like"/>
    <property type="match status" value="1"/>
</dbReference>
<dbReference type="RefSeq" id="XP_040635254.1">
    <property type="nucleotide sequence ID" value="XM_040780421.1"/>
</dbReference>
<reference evidence="8" key="1">
    <citation type="journal article" date="2014" name="Nat. Commun.">
        <title>Genomic adaptations of the halophilic Dead Sea filamentous fungus Eurotium rubrum.</title>
        <authorList>
            <person name="Kis-Papo T."/>
            <person name="Weig A.R."/>
            <person name="Riley R."/>
            <person name="Persoh D."/>
            <person name="Salamov A."/>
            <person name="Sun H."/>
            <person name="Lipzen A."/>
            <person name="Wasser S.P."/>
            <person name="Rambold G."/>
            <person name="Grigoriev I.V."/>
            <person name="Nevo E."/>
        </authorList>
    </citation>
    <scope>NUCLEOTIDE SEQUENCE [LARGE SCALE GENOMIC DNA]</scope>
    <source>
        <strain evidence="8">CBS 135680</strain>
    </source>
</reference>
<dbReference type="GO" id="GO:0050661">
    <property type="term" value="F:NADP binding"/>
    <property type="evidence" value="ECO:0007669"/>
    <property type="project" value="InterPro"/>
</dbReference>
<accession>A0A017S4P2</accession>
<comment type="cofactor">
    <cofactor evidence="1">
        <name>FAD</name>
        <dbReference type="ChEBI" id="CHEBI:57692"/>
    </cofactor>
</comment>
<evidence type="ECO:0000256" key="6">
    <source>
        <dbReference type="SAM" id="Phobius"/>
    </source>
</evidence>
<keyword evidence="6" id="KW-0472">Membrane</keyword>
<keyword evidence="4" id="KW-0274">FAD</keyword>
<dbReference type="GO" id="GO:0050660">
    <property type="term" value="F:flavin adenine dinucleotide binding"/>
    <property type="evidence" value="ECO:0007669"/>
    <property type="project" value="InterPro"/>
</dbReference>
<dbReference type="Gene3D" id="3.50.50.60">
    <property type="entry name" value="FAD/NAD(P)-binding domain"/>
    <property type="match status" value="2"/>
</dbReference>
<dbReference type="AlphaFoldDB" id="A0A017S4P2"/>
<dbReference type="OrthoDB" id="74360at2759"/>
<sequence length="550" mass="62117">MSQSKEVIIIGGGVSGLGMAAQLRRNLGHNNFTLYEKSDNIGGTWWHNRYPACACDIPSHLYSYSFAMKNDWSTIFPGRGELHEYFSSVAQRYNILPHCRFNAMCVSLVWDDVRCLWVCTFQDTISGEVFKREAPVVASAVGALDRPYTPDIEGSNFFQGKIFHSATWDDSFQAKGKKIAVLGNGASATQFVPELVRHVGSKGKVIQFVRSAHWWTERGNPKYSEAFKLALKHIPLAARLYRIILAWQLESIFPSFYMNSRGAAMRQKIRENTFHYVNTAAPPEYCEILKPDYEPGCKRRISTATYLASLHSPQMHLTKDSAVKIGPNHIETASGQCHAVDVIIYATGFQTQKWLSTIQIRGIECKDLHSIWDAAGGAEAYKGTVVSGFPNFFIFYRPNAGTGQHSVIFHSECQINFTCQLLRPVLAGNSEMIMVKPEAQRRDLSWVHGKLQHLVFNSGCQSWWMDPVTERNTFIYPDPMWMYWARTIFPRWSDFVLRRGGRSSGLFGRVFWIMLVSVGVAAFAVNSASVDVKKVVAMVVGWSSQAVKWR</sequence>
<dbReference type="EMBL" id="KK088443">
    <property type="protein sequence ID" value="EYE91564.1"/>
    <property type="molecule type" value="Genomic_DNA"/>
</dbReference>
<protein>
    <submittedName>
        <fullName evidence="7">FAD/NAD(P)-binding domain-containing protein</fullName>
    </submittedName>
</protein>
<dbReference type="HOGENOM" id="CLU_006937_7_0_1"/>
<dbReference type="PANTHER" id="PTHR42877">
    <property type="entry name" value="L-ORNITHINE N(5)-MONOOXYGENASE-RELATED"/>
    <property type="match status" value="1"/>
</dbReference>
<dbReference type="InterPro" id="IPR051209">
    <property type="entry name" value="FAD-bind_Monooxygenase_sf"/>
</dbReference>
<name>A0A017S4P2_ASPRC</name>
<keyword evidence="3" id="KW-0285">Flavoprotein</keyword>
<evidence type="ECO:0000256" key="1">
    <source>
        <dbReference type="ARBA" id="ARBA00001974"/>
    </source>
</evidence>
<dbReference type="Proteomes" id="UP000019804">
    <property type="component" value="Unassembled WGS sequence"/>
</dbReference>
<dbReference type="STRING" id="1388766.A0A017S4P2"/>
<organism evidence="7 8">
    <name type="scientific">Aspergillus ruber (strain CBS 135680)</name>
    <dbReference type="NCBI Taxonomy" id="1388766"/>
    <lineage>
        <taxon>Eukaryota</taxon>
        <taxon>Fungi</taxon>
        <taxon>Dikarya</taxon>
        <taxon>Ascomycota</taxon>
        <taxon>Pezizomycotina</taxon>
        <taxon>Eurotiomycetes</taxon>
        <taxon>Eurotiomycetidae</taxon>
        <taxon>Eurotiales</taxon>
        <taxon>Aspergillaceae</taxon>
        <taxon>Aspergillus</taxon>
        <taxon>Aspergillus subgen. Aspergillus</taxon>
    </lineage>
</organism>
<keyword evidence="8" id="KW-1185">Reference proteome</keyword>
<evidence type="ECO:0000313" key="8">
    <source>
        <dbReference type="Proteomes" id="UP000019804"/>
    </source>
</evidence>
<dbReference type="GO" id="GO:0004499">
    <property type="term" value="F:N,N-dimethylaniline monooxygenase activity"/>
    <property type="evidence" value="ECO:0007669"/>
    <property type="project" value="InterPro"/>
</dbReference>